<proteinExistence type="predicted"/>
<comment type="caution">
    <text evidence="2">The sequence shown here is derived from an EMBL/GenBank/DDBJ whole genome shotgun (WGS) entry which is preliminary data.</text>
</comment>
<evidence type="ECO:0000313" key="3">
    <source>
        <dbReference type="Proteomes" id="UP000284842"/>
    </source>
</evidence>
<feature type="region of interest" description="Disordered" evidence="1">
    <location>
        <begin position="375"/>
        <end position="395"/>
    </location>
</feature>
<keyword evidence="3" id="KW-1185">Reference proteome</keyword>
<feature type="compositionally biased region" description="Polar residues" evidence="1">
    <location>
        <begin position="53"/>
        <end position="87"/>
    </location>
</feature>
<dbReference type="OrthoDB" id="5599874at2759"/>
<dbReference type="AlphaFoldDB" id="A0A409VEM2"/>
<feature type="compositionally biased region" description="Basic and acidic residues" evidence="1">
    <location>
        <begin position="251"/>
        <end position="264"/>
    </location>
</feature>
<sequence length="494" mass="53193">MSLAATEVGTSNAESSTLKDSTFGAHLLPSISITNPTPPRPLVDQQLNLHGTPIATTNGISRDQANSPNQTPVQSGIATQTPPTASKTGHHGQLHRLLYRGSLSLPDSQLLLDGITFAARLDSPSKHGSFNLLENPLALALESMRGRPTLRFLGTVQLKDVYLDESGGVIMDIHPCASLSRIYFENIFCLSEFPEGIPRRSEVGVRVALGDSDGPETTHVVIFAQTTSSSSTTTTIQLQVARIAPRPQMTDPKKRIPRPDDPIPRKPPPTFGRGLERSGSIRDLKRMASGSTLAIGDAKRPKIAPHGANGIAADLGSGVRLGAPVDDTCFKVPELPAKTKIQGAGSKGKGKERENEAEDVFGDVVELERVDRVAPTGKQAAKEGQVSGASKDEANMEKTNKNAIRKTTTEYLGRTKDPTDYTRFIDKTHPDFKELYGFIYRGVCYALRARMRTSNLDLRVVNRLVESHALMYLGGCGGSVALLCAEESAIAALR</sequence>
<accession>A0A409VEM2</accession>
<protein>
    <recommendedName>
        <fullName evidence="4">Sld7 C-terminal domain-containing protein</fullName>
    </recommendedName>
</protein>
<evidence type="ECO:0000313" key="2">
    <source>
        <dbReference type="EMBL" id="PPQ63757.1"/>
    </source>
</evidence>
<feature type="region of interest" description="Disordered" evidence="1">
    <location>
        <begin position="53"/>
        <end position="92"/>
    </location>
</feature>
<organism evidence="2 3">
    <name type="scientific">Panaeolus cyanescens</name>
    <dbReference type="NCBI Taxonomy" id="181874"/>
    <lineage>
        <taxon>Eukaryota</taxon>
        <taxon>Fungi</taxon>
        <taxon>Dikarya</taxon>
        <taxon>Basidiomycota</taxon>
        <taxon>Agaricomycotina</taxon>
        <taxon>Agaricomycetes</taxon>
        <taxon>Agaricomycetidae</taxon>
        <taxon>Agaricales</taxon>
        <taxon>Agaricineae</taxon>
        <taxon>Galeropsidaceae</taxon>
        <taxon>Panaeolus</taxon>
    </lineage>
</organism>
<evidence type="ECO:0008006" key="4">
    <source>
        <dbReference type="Google" id="ProtNLM"/>
    </source>
</evidence>
<dbReference type="InParanoid" id="A0A409VEM2"/>
<dbReference type="Proteomes" id="UP000284842">
    <property type="component" value="Unassembled WGS sequence"/>
</dbReference>
<dbReference type="EMBL" id="NHTK01006111">
    <property type="protein sequence ID" value="PPQ63757.1"/>
    <property type="molecule type" value="Genomic_DNA"/>
</dbReference>
<name>A0A409VEM2_9AGAR</name>
<feature type="region of interest" description="Disordered" evidence="1">
    <location>
        <begin position="246"/>
        <end position="279"/>
    </location>
</feature>
<gene>
    <name evidence="2" type="ORF">CVT24_004266</name>
</gene>
<evidence type="ECO:0000256" key="1">
    <source>
        <dbReference type="SAM" id="MobiDB-lite"/>
    </source>
</evidence>
<reference evidence="2 3" key="1">
    <citation type="journal article" date="2018" name="Evol. Lett.">
        <title>Horizontal gene cluster transfer increased hallucinogenic mushroom diversity.</title>
        <authorList>
            <person name="Reynolds H.T."/>
            <person name="Vijayakumar V."/>
            <person name="Gluck-Thaler E."/>
            <person name="Korotkin H.B."/>
            <person name="Matheny P.B."/>
            <person name="Slot J.C."/>
        </authorList>
    </citation>
    <scope>NUCLEOTIDE SEQUENCE [LARGE SCALE GENOMIC DNA]</scope>
    <source>
        <strain evidence="2 3">2629</strain>
    </source>
</reference>